<keyword evidence="7" id="KW-1185">Reference proteome</keyword>
<name>A0A918UFW6_9ACTN</name>
<feature type="domain" description="Fe-containing alcohol dehydrogenase-like C-terminal" evidence="5">
    <location>
        <begin position="181"/>
        <end position="361"/>
    </location>
</feature>
<accession>A0A918UFW6</accession>
<reference evidence="6" key="2">
    <citation type="submission" date="2020-09" db="EMBL/GenBank/DDBJ databases">
        <authorList>
            <person name="Sun Q."/>
            <person name="Ohkuma M."/>
        </authorList>
    </citation>
    <scope>NUCLEOTIDE SEQUENCE</scope>
    <source>
        <strain evidence="6">JCM 4815</strain>
    </source>
</reference>
<dbReference type="SUPFAM" id="SSF56796">
    <property type="entry name" value="Dehydroquinate synthase-like"/>
    <property type="match status" value="1"/>
</dbReference>
<organism evidence="6 7">
    <name type="scientific">Streptomyces poonensis</name>
    <dbReference type="NCBI Taxonomy" id="68255"/>
    <lineage>
        <taxon>Bacteria</taxon>
        <taxon>Bacillati</taxon>
        <taxon>Actinomycetota</taxon>
        <taxon>Actinomycetes</taxon>
        <taxon>Kitasatosporales</taxon>
        <taxon>Streptomycetaceae</taxon>
        <taxon>Streptomyces</taxon>
    </lineage>
</organism>
<dbReference type="AlphaFoldDB" id="A0A918UFW6"/>
<keyword evidence="3" id="KW-0520">NAD</keyword>
<gene>
    <name evidence="6" type="primary">macA</name>
    <name evidence="6" type="ORF">GCM10010365_21870</name>
</gene>
<dbReference type="EMBL" id="BMVW01000003">
    <property type="protein sequence ID" value="GGZ02760.1"/>
    <property type="molecule type" value="Genomic_DNA"/>
</dbReference>
<dbReference type="InterPro" id="IPR039697">
    <property type="entry name" value="Alcohol_dehydrogenase_Fe"/>
</dbReference>
<evidence type="ECO:0000256" key="2">
    <source>
        <dbReference type="ARBA" id="ARBA00023002"/>
    </source>
</evidence>
<feature type="domain" description="Alcohol dehydrogenase iron-type/glycerol dehydrogenase GldA" evidence="4">
    <location>
        <begin position="25"/>
        <end position="168"/>
    </location>
</feature>
<dbReference type="InterPro" id="IPR034786">
    <property type="entry name" value="MAR"/>
</dbReference>
<dbReference type="Pfam" id="PF25137">
    <property type="entry name" value="ADH_Fe_C"/>
    <property type="match status" value="1"/>
</dbReference>
<comment type="similarity">
    <text evidence="1">Belongs to the iron-containing alcohol dehydrogenase family.</text>
</comment>
<dbReference type="GO" id="GO:0004022">
    <property type="term" value="F:alcohol dehydrogenase (NAD+) activity"/>
    <property type="evidence" value="ECO:0007669"/>
    <property type="project" value="TreeGrafter"/>
</dbReference>
<dbReference type="GO" id="GO:0018506">
    <property type="term" value="F:maleylacetate reductase activity"/>
    <property type="evidence" value="ECO:0007669"/>
    <property type="project" value="InterPro"/>
</dbReference>
<dbReference type="RefSeq" id="WP_189857750.1">
    <property type="nucleotide sequence ID" value="NZ_BMVW01000003.1"/>
</dbReference>
<evidence type="ECO:0000313" key="7">
    <source>
        <dbReference type="Proteomes" id="UP000622166"/>
    </source>
</evidence>
<dbReference type="PANTHER" id="PTHR11496:SF102">
    <property type="entry name" value="ALCOHOL DEHYDROGENASE 4"/>
    <property type="match status" value="1"/>
</dbReference>
<sequence length="361" mass="37411">MTRPSHLSPPPRPTDHGIVVHETPPARVLLGPGARHRIPEEAERLGARRVLLVATGSAKAAADALADALGGRLAARFGRPVAHTPVGVTAEAMEVVREAAADAVVALGGGSAVGLAKALSARTGMPQLAVPTTYAGSEVTPVLGETENGVKTTRRDPALTPGTVVYDPELTLTLPAGLTRTSALNALAHAIEALWAPDASAFTDALATEAVDGILTALPEVLAEPSGPAGRVRLQESAWLAGLCLARTRMGLHHQLAHVLGGTFDLPHAELHALLLPHVLAFNLPAAPAADARLRRITGDDDPVAVVGRLARGHDGPTTLGALGVPRDGLRAVAERVTERPYPNPRAPETGALTRLLERAW</sequence>
<comment type="caution">
    <text evidence="6">The sequence shown here is derived from an EMBL/GenBank/DDBJ whole genome shotgun (WGS) entry which is preliminary data.</text>
</comment>
<evidence type="ECO:0000256" key="3">
    <source>
        <dbReference type="ARBA" id="ARBA00023027"/>
    </source>
</evidence>
<dbReference type="Pfam" id="PF00465">
    <property type="entry name" value="Fe-ADH"/>
    <property type="match status" value="1"/>
</dbReference>
<dbReference type="GO" id="GO:0046872">
    <property type="term" value="F:metal ion binding"/>
    <property type="evidence" value="ECO:0007669"/>
    <property type="project" value="InterPro"/>
</dbReference>
<evidence type="ECO:0000313" key="6">
    <source>
        <dbReference type="EMBL" id="GGZ02760.1"/>
    </source>
</evidence>
<evidence type="ECO:0000256" key="1">
    <source>
        <dbReference type="ARBA" id="ARBA00007358"/>
    </source>
</evidence>
<proteinExistence type="inferred from homology"/>
<evidence type="ECO:0000259" key="4">
    <source>
        <dbReference type="Pfam" id="PF00465"/>
    </source>
</evidence>
<evidence type="ECO:0000259" key="5">
    <source>
        <dbReference type="Pfam" id="PF25137"/>
    </source>
</evidence>
<dbReference type="Proteomes" id="UP000622166">
    <property type="component" value="Unassembled WGS sequence"/>
</dbReference>
<dbReference type="InterPro" id="IPR001670">
    <property type="entry name" value="ADH_Fe/GldA"/>
</dbReference>
<dbReference type="CDD" id="cd08177">
    <property type="entry name" value="MAR"/>
    <property type="match status" value="1"/>
</dbReference>
<keyword evidence="2" id="KW-0560">Oxidoreductase</keyword>
<reference evidence="6" key="1">
    <citation type="journal article" date="2014" name="Int. J. Syst. Evol. Microbiol.">
        <title>Complete genome sequence of Corynebacterium casei LMG S-19264T (=DSM 44701T), isolated from a smear-ripened cheese.</title>
        <authorList>
            <consortium name="US DOE Joint Genome Institute (JGI-PGF)"/>
            <person name="Walter F."/>
            <person name="Albersmeier A."/>
            <person name="Kalinowski J."/>
            <person name="Ruckert C."/>
        </authorList>
    </citation>
    <scope>NUCLEOTIDE SEQUENCE</scope>
    <source>
        <strain evidence="6">JCM 4815</strain>
    </source>
</reference>
<dbReference type="PANTHER" id="PTHR11496">
    <property type="entry name" value="ALCOHOL DEHYDROGENASE"/>
    <property type="match status" value="1"/>
</dbReference>
<dbReference type="Gene3D" id="3.40.50.1970">
    <property type="match status" value="1"/>
</dbReference>
<dbReference type="Gene3D" id="1.20.1090.10">
    <property type="entry name" value="Dehydroquinate synthase-like - alpha domain"/>
    <property type="match status" value="1"/>
</dbReference>
<dbReference type="InterPro" id="IPR056798">
    <property type="entry name" value="ADH_Fe_C"/>
</dbReference>
<protein>
    <submittedName>
        <fullName evidence="6">Maleylacetate reductase</fullName>
    </submittedName>
</protein>